<keyword evidence="1" id="KW-0812">Transmembrane</keyword>
<reference evidence="2" key="2">
    <citation type="submission" date="2021-08" db="EMBL/GenBank/DDBJ databases">
        <authorList>
            <person name="Gostincar C."/>
            <person name="Sun X."/>
            <person name="Song Z."/>
            <person name="Gunde-Cimerman N."/>
        </authorList>
    </citation>
    <scope>NUCLEOTIDE SEQUENCE</scope>
    <source>
        <strain evidence="2">EXF-9298</strain>
    </source>
</reference>
<dbReference type="PANTHER" id="PTHR37490">
    <property type="entry name" value="EXPRESSED PROTEIN"/>
    <property type="match status" value="1"/>
</dbReference>
<organism evidence="2 3">
    <name type="scientific">Aureobasidium melanogenum</name>
    <name type="common">Aureobasidium pullulans var. melanogenum</name>
    <dbReference type="NCBI Taxonomy" id="46634"/>
    <lineage>
        <taxon>Eukaryota</taxon>
        <taxon>Fungi</taxon>
        <taxon>Dikarya</taxon>
        <taxon>Ascomycota</taxon>
        <taxon>Pezizomycotina</taxon>
        <taxon>Dothideomycetes</taxon>
        <taxon>Dothideomycetidae</taxon>
        <taxon>Dothideales</taxon>
        <taxon>Saccotheciaceae</taxon>
        <taxon>Aureobasidium</taxon>
    </lineage>
</organism>
<dbReference type="PANTHER" id="PTHR37490:SF3">
    <property type="entry name" value="DUF3431 DOMAIN CONTAINING PROTEIN"/>
    <property type="match status" value="1"/>
</dbReference>
<dbReference type="EMBL" id="JAHFXS010001496">
    <property type="protein sequence ID" value="KAG9977171.1"/>
    <property type="molecule type" value="Genomic_DNA"/>
</dbReference>
<keyword evidence="1" id="KW-0472">Membrane</keyword>
<reference evidence="2" key="1">
    <citation type="journal article" date="2021" name="J Fungi (Basel)">
        <title>Virulence traits and population genomics of the black yeast Aureobasidium melanogenum.</title>
        <authorList>
            <person name="Cernosa A."/>
            <person name="Sun X."/>
            <person name="Gostincar C."/>
            <person name="Fang C."/>
            <person name="Gunde-Cimerman N."/>
            <person name="Song Z."/>
        </authorList>
    </citation>
    <scope>NUCLEOTIDE SEQUENCE</scope>
    <source>
        <strain evidence="2">EXF-9298</strain>
    </source>
</reference>
<proteinExistence type="predicted"/>
<gene>
    <name evidence="2" type="ORF">KCU98_g10235</name>
</gene>
<feature type="transmembrane region" description="Helical" evidence="1">
    <location>
        <begin position="7"/>
        <end position="25"/>
    </location>
</feature>
<dbReference type="Pfam" id="PF11913">
    <property type="entry name" value="DUF3431"/>
    <property type="match status" value="1"/>
</dbReference>
<accession>A0A9P8FM21</accession>
<feature type="non-terminal residue" evidence="2">
    <location>
        <position position="424"/>
    </location>
</feature>
<name>A0A9P8FM21_AURME</name>
<keyword evidence="1" id="KW-1133">Transmembrane helix</keyword>
<sequence length="424" mass="48658">MTTQRRLLSPLLFAVALVFFFFIVFHTTKLTTSLRHVPKVIGLSEDEEIEPENVLPDEHESKNMHTFANPNPAFIPGIPKDPNAEYTKTLVIGRKKEENTLWVDTELEDILAPKGPLRTAIYVVDDKTAELHTPKNKGHEAMVYLSYIIDNYNNLSDVSIFMHAHRYAWHNNDIMDLDSAQMIRNLNPNHVIRHGYVNLRCHWSPGCPADISGIHPGALVANAQRQEEMVIAEAWSEIFPLEPIPPTLSQPCCAQFAISRERIQAVPLSKYIYYRDWLLKTPLSDSLSGRVFEQIWIFIFGGVAIDCPAMNICYCDGYGYCFGGADKFDEFFDLRYILRDHENEAHEIRKNEALIMEAKSEGRIPEETDNLVIPEPGRKEWIHDEIEKLRWQLGGLRAEAWNRGRDPRNRAAEAGREWKEGDGF</sequence>
<evidence type="ECO:0000313" key="3">
    <source>
        <dbReference type="Proteomes" id="UP000729357"/>
    </source>
</evidence>
<dbReference type="AlphaFoldDB" id="A0A9P8FM21"/>
<evidence type="ECO:0000256" key="1">
    <source>
        <dbReference type="SAM" id="Phobius"/>
    </source>
</evidence>
<comment type="caution">
    <text evidence="2">The sequence shown here is derived from an EMBL/GenBank/DDBJ whole genome shotgun (WGS) entry which is preliminary data.</text>
</comment>
<dbReference type="Proteomes" id="UP000729357">
    <property type="component" value="Unassembled WGS sequence"/>
</dbReference>
<keyword evidence="3" id="KW-1185">Reference proteome</keyword>
<dbReference type="InterPro" id="IPR021838">
    <property type="entry name" value="DUF3431"/>
</dbReference>
<protein>
    <submittedName>
        <fullName evidence="2">Uncharacterized protein</fullName>
    </submittedName>
</protein>
<evidence type="ECO:0000313" key="2">
    <source>
        <dbReference type="EMBL" id="KAG9977171.1"/>
    </source>
</evidence>